<dbReference type="Pfam" id="PF00350">
    <property type="entry name" value="Dynamin_N"/>
    <property type="match status" value="1"/>
</dbReference>
<evidence type="ECO:0000256" key="1">
    <source>
        <dbReference type="SAM" id="MobiDB-lite"/>
    </source>
</evidence>
<dbReference type="EMBL" id="CH408030">
    <property type="protein sequence ID" value="EAQ91266.1"/>
    <property type="molecule type" value="Genomic_DNA"/>
</dbReference>
<dbReference type="InParanoid" id="Q2H9A3"/>
<dbReference type="PANTHER" id="PTHR36681:SF3">
    <property type="entry name" value="NUCLEAR GTPASE, GERMINAL CENTER-ASSOCIATED, TANDEM DUPLICATE 3"/>
    <property type="match status" value="1"/>
</dbReference>
<dbReference type="CDD" id="cd00882">
    <property type="entry name" value="Ras_like_GTPase"/>
    <property type="match status" value="1"/>
</dbReference>
<dbReference type="RefSeq" id="XP_001229717.1">
    <property type="nucleotide sequence ID" value="XM_001229716.1"/>
</dbReference>
<dbReference type="SUPFAM" id="SSF52540">
    <property type="entry name" value="P-loop containing nucleoside triphosphate hydrolases"/>
    <property type="match status" value="1"/>
</dbReference>
<keyword evidence="4" id="KW-1185">Reference proteome</keyword>
<feature type="domain" description="Dynamin N-terminal" evidence="2">
    <location>
        <begin position="75"/>
        <end position="306"/>
    </location>
</feature>
<dbReference type="Gene3D" id="3.40.50.300">
    <property type="entry name" value="P-loop containing nucleotide triphosphate hydrolases"/>
    <property type="match status" value="2"/>
</dbReference>
<protein>
    <recommendedName>
        <fullName evidence="2">Dynamin N-terminal domain-containing protein</fullName>
    </recommendedName>
</protein>
<evidence type="ECO:0000259" key="2">
    <source>
        <dbReference type="Pfam" id="PF00350"/>
    </source>
</evidence>
<gene>
    <name evidence="3" type="ORF">CHGG_03201</name>
</gene>
<reference evidence="4" key="1">
    <citation type="journal article" date="2015" name="Genome Announc.">
        <title>Draft genome sequence of the cellulolytic fungus Chaetomium globosum.</title>
        <authorList>
            <person name="Cuomo C.A."/>
            <person name="Untereiner W.A."/>
            <person name="Ma L.-J."/>
            <person name="Grabherr M."/>
            <person name="Birren B.W."/>
        </authorList>
    </citation>
    <scope>NUCLEOTIDE SEQUENCE [LARGE SCALE GENOMIC DNA]</scope>
    <source>
        <strain evidence="4">ATCC 6205 / CBS 148.51 / DSM 1962 / NBRC 6347 / NRRL 1970</strain>
    </source>
</reference>
<evidence type="ECO:0000313" key="4">
    <source>
        <dbReference type="Proteomes" id="UP000001056"/>
    </source>
</evidence>
<evidence type="ECO:0000313" key="3">
    <source>
        <dbReference type="EMBL" id="EAQ91266.1"/>
    </source>
</evidence>
<accession>Q2H9A3</accession>
<dbReference type="HOGENOM" id="CLU_550933_0_0_1"/>
<dbReference type="GeneID" id="4389071"/>
<dbReference type="PANTHER" id="PTHR36681">
    <property type="entry name" value="NUCLEAR GTPASE, GERMINAL CENTER-ASSOCIATED, TANDEM DUPLICATE 3"/>
    <property type="match status" value="1"/>
</dbReference>
<dbReference type="eggNOG" id="ENOG502QU12">
    <property type="taxonomic scope" value="Eukaryota"/>
</dbReference>
<dbReference type="OMA" id="CIHARNL"/>
<dbReference type="AlphaFoldDB" id="Q2H9A3"/>
<proteinExistence type="predicted"/>
<dbReference type="Proteomes" id="UP000001056">
    <property type="component" value="Unassembled WGS sequence"/>
</dbReference>
<feature type="region of interest" description="Disordered" evidence="1">
    <location>
        <begin position="415"/>
        <end position="466"/>
    </location>
</feature>
<feature type="compositionally biased region" description="Basic residues" evidence="1">
    <location>
        <begin position="420"/>
        <end position="439"/>
    </location>
</feature>
<dbReference type="InterPro" id="IPR027417">
    <property type="entry name" value="P-loop_NTPase"/>
</dbReference>
<name>Q2H9A3_CHAGB</name>
<organism evidence="3 4">
    <name type="scientific">Chaetomium globosum (strain ATCC 6205 / CBS 148.51 / DSM 1962 / NBRC 6347 / NRRL 1970)</name>
    <name type="common">Soil fungus</name>
    <dbReference type="NCBI Taxonomy" id="306901"/>
    <lineage>
        <taxon>Eukaryota</taxon>
        <taxon>Fungi</taxon>
        <taxon>Dikarya</taxon>
        <taxon>Ascomycota</taxon>
        <taxon>Pezizomycotina</taxon>
        <taxon>Sordariomycetes</taxon>
        <taxon>Sordariomycetidae</taxon>
        <taxon>Sordariales</taxon>
        <taxon>Chaetomiaceae</taxon>
        <taxon>Chaetomium</taxon>
    </lineage>
</organism>
<sequence length="495" mass="54954">MNDSDPTSVMKLSQLQELIVSESPSKLEGGIQTGLRILSSIKKAFALAETMPEIAERVKSCDKLQAQAAPQRSVVGVVGSTGAGKSSVINAVLEEECLVPTHGMRACTAVITEISYNNSDREDQKYRAEIHFISKKQWTKELRVMLVDMADNQDALGANYKSSESEASIAYDKIRAVYPSLESEEIKDGKFDIDELLAEPLVKSLLGTVERLASSKSEDLLKLLKPFIDSQEKALGKKQPGKMGYWPLVKVVKVFVPSPILKTGLVLVDLPGSHDSNAARSAIASKYIEQCSGLWVVAPIARAADDKVAQTYLGDNFKRQLQFDGTYSRMTVICSKADDISVTEALKYLPEEAEAKQLHAHIRLLEPECKKLQEKLDILEQGETEAYGEIEQCLTYIGGLRSAIDDSADEDDVILFSPRASRKRPTREKTSKPSKRTRRQRDDDSEDSDSTLGDEPIVLEDGPEKEHISLKEAKRWLREAESHLNKLISKREELS</sequence>
<dbReference type="InterPro" id="IPR045063">
    <property type="entry name" value="Dynamin_N"/>
</dbReference>
<dbReference type="VEuPathDB" id="FungiDB:CHGG_03201"/>
<dbReference type="OrthoDB" id="3598281at2759"/>
<dbReference type="STRING" id="306901.Q2H9A3"/>